<gene>
    <name evidence="7" type="ORF">HS088_TW18G00553</name>
</gene>
<comment type="caution">
    <text evidence="7">The sequence shown here is derived from an EMBL/GenBank/DDBJ whole genome shotgun (WGS) entry which is preliminary data.</text>
</comment>
<evidence type="ECO:0000256" key="4">
    <source>
        <dbReference type="ARBA" id="ARBA00023163"/>
    </source>
</evidence>
<keyword evidence="2" id="KW-0805">Transcription regulation</keyword>
<dbReference type="GO" id="GO:0000978">
    <property type="term" value="F:RNA polymerase II cis-regulatory region sequence-specific DNA binding"/>
    <property type="evidence" value="ECO:0007669"/>
    <property type="project" value="TreeGrafter"/>
</dbReference>
<evidence type="ECO:0000256" key="2">
    <source>
        <dbReference type="ARBA" id="ARBA00023015"/>
    </source>
</evidence>
<dbReference type="GO" id="GO:0005634">
    <property type="term" value="C:nucleus"/>
    <property type="evidence" value="ECO:0007669"/>
    <property type="project" value="UniProtKB-SubCell"/>
</dbReference>
<dbReference type="EMBL" id="JAAARO010000018">
    <property type="protein sequence ID" value="KAF5731868.1"/>
    <property type="molecule type" value="Genomic_DNA"/>
</dbReference>
<dbReference type="SUPFAM" id="SSF55455">
    <property type="entry name" value="SRF-like"/>
    <property type="match status" value="1"/>
</dbReference>
<evidence type="ECO:0000313" key="7">
    <source>
        <dbReference type="EMBL" id="KAF5731868.1"/>
    </source>
</evidence>
<dbReference type="PANTHER" id="PTHR11945:SF776">
    <property type="entry name" value="AGAMOUS-LIKE 50-RELATED"/>
    <property type="match status" value="1"/>
</dbReference>
<accession>A0A7J7CCJ0</accession>
<dbReference type="GO" id="GO:0046983">
    <property type="term" value="F:protein dimerization activity"/>
    <property type="evidence" value="ECO:0007669"/>
    <property type="project" value="InterPro"/>
</dbReference>
<keyword evidence="4" id="KW-0804">Transcription</keyword>
<dbReference type="GO" id="GO:0000981">
    <property type="term" value="F:DNA-binding transcription factor activity, RNA polymerase II-specific"/>
    <property type="evidence" value="ECO:0007669"/>
    <property type="project" value="TreeGrafter"/>
</dbReference>
<dbReference type="InParanoid" id="A0A7J7CCJ0"/>
<keyword evidence="5" id="KW-0539">Nucleus</keyword>
<reference evidence="7 8" key="1">
    <citation type="journal article" date="2020" name="Nat. Commun.">
        <title>Genome of Tripterygium wilfordii and identification of cytochrome P450 involved in triptolide biosynthesis.</title>
        <authorList>
            <person name="Tu L."/>
            <person name="Su P."/>
            <person name="Zhang Z."/>
            <person name="Gao L."/>
            <person name="Wang J."/>
            <person name="Hu T."/>
            <person name="Zhou J."/>
            <person name="Zhang Y."/>
            <person name="Zhao Y."/>
            <person name="Liu Y."/>
            <person name="Song Y."/>
            <person name="Tong Y."/>
            <person name="Lu Y."/>
            <person name="Yang J."/>
            <person name="Xu C."/>
            <person name="Jia M."/>
            <person name="Peters R.J."/>
            <person name="Huang L."/>
            <person name="Gao W."/>
        </authorList>
    </citation>
    <scope>NUCLEOTIDE SEQUENCE [LARGE SCALE GENOMIC DNA]</scope>
    <source>
        <strain evidence="8">cv. XIE 37</strain>
        <tissue evidence="7">Leaf</tissue>
    </source>
</reference>
<sequence length="128" mass="14247">MARIRRGHQKIEIKKMTNEKNLLVTFSKRRFGIFKKASELSTLCNVDVAVLVFSPGKKVFSFGNKSVDSVIQRFVNGAPPISSGPTGLIQAYRHTNIRRGLNAQLMQTSQGLGFDNSTTKYIMNKDGP</sequence>
<evidence type="ECO:0000313" key="8">
    <source>
        <dbReference type="Proteomes" id="UP000593562"/>
    </source>
</evidence>
<evidence type="ECO:0000256" key="5">
    <source>
        <dbReference type="ARBA" id="ARBA00023242"/>
    </source>
</evidence>
<keyword evidence="3" id="KW-0238">DNA-binding</keyword>
<dbReference type="SMART" id="SM00432">
    <property type="entry name" value="MADS"/>
    <property type="match status" value="1"/>
</dbReference>
<feature type="domain" description="MADS-box" evidence="6">
    <location>
        <begin position="6"/>
        <end position="66"/>
    </location>
</feature>
<dbReference type="Proteomes" id="UP000593562">
    <property type="component" value="Unassembled WGS sequence"/>
</dbReference>
<keyword evidence="8" id="KW-1185">Reference proteome</keyword>
<dbReference type="InterPro" id="IPR036879">
    <property type="entry name" value="TF_MADSbox_sf"/>
</dbReference>
<dbReference type="PRINTS" id="PR00404">
    <property type="entry name" value="MADSDOMAIN"/>
</dbReference>
<evidence type="ECO:0000256" key="3">
    <source>
        <dbReference type="ARBA" id="ARBA00023125"/>
    </source>
</evidence>
<dbReference type="PANTHER" id="PTHR11945">
    <property type="entry name" value="MADS BOX PROTEIN"/>
    <property type="match status" value="1"/>
</dbReference>
<proteinExistence type="predicted"/>
<dbReference type="InterPro" id="IPR002100">
    <property type="entry name" value="TF_MADSbox"/>
</dbReference>
<dbReference type="Pfam" id="PF00319">
    <property type="entry name" value="SRF-TF"/>
    <property type="match status" value="1"/>
</dbReference>
<evidence type="ECO:0000259" key="6">
    <source>
        <dbReference type="PROSITE" id="PS50066"/>
    </source>
</evidence>
<dbReference type="FunFam" id="3.40.1810.10:FF:000006">
    <property type="entry name" value="Agamous-like MADS-box protein AGL62"/>
    <property type="match status" value="1"/>
</dbReference>
<dbReference type="AlphaFoldDB" id="A0A7J7CCJ0"/>
<evidence type="ECO:0000256" key="1">
    <source>
        <dbReference type="ARBA" id="ARBA00004123"/>
    </source>
</evidence>
<organism evidence="7 8">
    <name type="scientific">Tripterygium wilfordii</name>
    <name type="common">Thunder God vine</name>
    <dbReference type="NCBI Taxonomy" id="458696"/>
    <lineage>
        <taxon>Eukaryota</taxon>
        <taxon>Viridiplantae</taxon>
        <taxon>Streptophyta</taxon>
        <taxon>Embryophyta</taxon>
        <taxon>Tracheophyta</taxon>
        <taxon>Spermatophyta</taxon>
        <taxon>Magnoliopsida</taxon>
        <taxon>eudicotyledons</taxon>
        <taxon>Gunneridae</taxon>
        <taxon>Pentapetalae</taxon>
        <taxon>rosids</taxon>
        <taxon>fabids</taxon>
        <taxon>Celastrales</taxon>
        <taxon>Celastraceae</taxon>
        <taxon>Tripterygium</taxon>
    </lineage>
</organism>
<name>A0A7J7CCJ0_TRIWF</name>
<dbReference type="PROSITE" id="PS50066">
    <property type="entry name" value="MADS_BOX_2"/>
    <property type="match status" value="1"/>
</dbReference>
<protein>
    <submittedName>
        <fullName evidence="7">Agamous-like MADS-box protein AGL62</fullName>
    </submittedName>
</protein>
<comment type="subcellular location">
    <subcellularLocation>
        <location evidence="1">Nucleus</location>
    </subcellularLocation>
</comment>
<dbReference type="Gene3D" id="3.40.1810.10">
    <property type="entry name" value="Transcription factor, MADS-box"/>
    <property type="match status" value="1"/>
</dbReference>